<dbReference type="InterPro" id="IPR036388">
    <property type="entry name" value="WH-like_DNA-bd_sf"/>
</dbReference>
<dbReference type="EMBL" id="CADCWC010000197">
    <property type="protein sequence ID" value="CAA9534433.1"/>
    <property type="molecule type" value="Genomic_DNA"/>
</dbReference>
<dbReference type="AlphaFoldDB" id="A0A6J4TYS1"/>
<gene>
    <name evidence="1" type="ORF">AVDCRST_MAG79-1219</name>
</gene>
<name>A0A6J4TYS1_9ACTN</name>
<dbReference type="Gene3D" id="1.10.10.10">
    <property type="entry name" value="Winged helix-like DNA-binding domain superfamily/Winged helix DNA-binding domain"/>
    <property type="match status" value="1"/>
</dbReference>
<organism evidence="1">
    <name type="scientific">uncultured Thermoleophilia bacterium</name>
    <dbReference type="NCBI Taxonomy" id="1497501"/>
    <lineage>
        <taxon>Bacteria</taxon>
        <taxon>Bacillati</taxon>
        <taxon>Actinomycetota</taxon>
        <taxon>Thermoleophilia</taxon>
        <taxon>environmental samples</taxon>
    </lineage>
</organism>
<reference evidence="1" key="1">
    <citation type="submission" date="2020-02" db="EMBL/GenBank/DDBJ databases">
        <authorList>
            <person name="Meier V. D."/>
        </authorList>
    </citation>
    <scope>NUCLEOTIDE SEQUENCE</scope>
    <source>
        <strain evidence="1">AVDCRST_MAG79</strain>
    </source>
</reference>
<feature type="non-terminal residue" evidence="1">
    <location>
        <position position="34"/>
    </location>
</feature>
<evidence type="ECO:0008006" key="2">
    <source>
        <dbReference type="Google" id="ProtNLM"/>
    </source>
</evidence>
<evidence type="ECO:0000313" key="1">
    <source>
        <dbReference type="EMBL" id="CAA9534433.1"/>
    </source>
</evidence>
<accession>A0A6J4TYS1</accession>
<protein>
    <recommendedName>
        <fullName evidence="2">Repressor LexA</fullName>
    </recommendedName>
</protein>
<proteinExistence type="predicted"/>
<sequence>MRTDADDITPRRRRILRRVIEEHISTGQPVGSRT</sequence>